<reference evidence="7 8" key="1">
    <citation type="submission" date="2020-02" db="EMBL/GenBank/DDBJ databases">
        <title>The draft genome of Grimontia sedimenta sp. nov., isolated from benthic sediments near coral reefs south of Kuwait.</title>
        <authorList>
            <person name="Mahmoud H.M."/>
            <person name="Jose L."/>
            <person name="Eapen S."/>
        </authorList>
    </citation>
    <scope>NUCLEOTIDE SEQUENCE [LARGE SCALE GENOMIC DNA]</scope>
    <source>
        <strain evidence="7 8">S25</strain>
    </source>
</reference>
<evidence type="ECO:0000313" key="8">
    <source>
        <dbReference type="Proteomes" id="UP000473008"/>
    </source>
</evidence>
<dbReference type="AlphaFoldDB" id="A0A6M1RE74"/>
<dbReference type="Gene3D" id="2.70.98.70">
    <property type="match status" value="1"/>
</dbReference>
<sequence length="545" mass="63152">MFNKVLQYWHTIKYLKFSQIYYRIKYKFGLFNKELTAPECGVENWEWVNHFPYMQSISNDGIMNFLKESCQFNDSLDWNDPSKEKLWLYNLHYFDDLNAIKSEERQVIHDALISSWIQHNPEFHGNGWEPYPLSLRIVNWVKYLSRQPVKSDLHIESLVKQTEALNRQLEYHLLGNHLFANAKALVFAGAFINHDLGMRYMEKGLETIEAQLPEQFLPDGGHFELSPMYHCILLWDLLELIELCNISSSDTLRKYQSDWLEVAARALEWLRDLIHPDGNVSFFNDSAIGIARTPDEIFSYADLLGIEYCRNIEAQALVKEDTGFTRIKNGDFHLIFDHGNVGPDYLPGHSHADTLSFELSIGNERVFVNSGTSLYGNSEERLRQRKTPAHNTVTVLGQDSSEVWSGFRVAKRARAKVVYRSVDNEAVNISAQHDGYTRLKKGLIHERQLKVENSVLSVVDRISQPLSSVFNLHIHPDIQVSLTNDYEAVLHTKLGRKFRFTSDKKINLVPSSWHPQFGISVNNYKFEIPFFEGELETKLLLCEEN</sequence>
<dbReference type="RefSeq" id="WP_165014045.1">
    <property type="nucleotide sequence ID" value="NZ_JAALDL010000009.1"/>
</dbReference>
<dbReference type="EMBL" id="JAALDL010000009">
    <property type="protein sequence ID" value="NGN98464.1"/>
    <property type="molecule type" value="Genomic_DNA"/>
</dbReference>
<dbReference type="Gene3D" id="1.50.10.100">
    <property type="entry name" value="Chondroitin AC/alginate lyase"/>
    <property type="match status" value="1"/>
</dbReference>
<feature type="domain" description="Heparinase II/III-like C-terminal" evidence="5">
    <location>
        <begin position="320"/>
        <end position="519"/>
    </location>
</feature>
<protein>
    <submittedName>
        <fullName evidence="7">Heparinase</fullName>
    </submittedName>
</protein>
<evidence type="ECO:0000256" key="4">
    <source>
        <dbReference type="ARBA" id="ARBA00023239"/>
    </source>
</evidence>
<proteinExistence type="predicted"/>
<gene>
    <name evidence="7" type="ORF">G5S52_12640</name>
</gene>
<keyword evidence="4" id="KW-0456">Lyase</keyword>
<evidence type="ECO:0000313" key="7">
    <source>
        <dbReference type="EMBL" id="NGN98464.1"/>
    </source>
</evidence>
<dbReference type="GO" id="GO:0016829">
    <property type="term" value="F:lyase activity"/>
    <property type="evidence" value="ECO:0007669"/>
    <property type="project" value="UniProtKB-KW"/>
</dbReference>
<dbReference type="Pfam" id="PF16889">
    <property type="entry name" value="Hepar_II_III_N"/>
    <property type="match status" value="1"/>
</dbReference>
<keyword evidence="8" id="KW-1185">Reference proteome</keyword>
<dbReference type="Pfam" id="PF07940">
    <property type="entry name" value="Hepar_II_III_C"/>
    <property type="match status" value="1"/>
</dbReference>
<dbReference type="Proteomes" id="UP000473008">
    <property type="component" value="Unassembled WGS sequence"/>
</dbReference>
<comment type="caution">
    <text evidence="7">The sequence shown here is derived from an EMBL/GenBank/DDBJ whole genome shotgun (WGS) entry which is preliminary data.</text>
</comment>
<evidence type="ECO:0000256" key="1">
    <source>
        <dbReference type="ARBA" id="ARBA00004418"/>
    </source>
</evidence>
<dbReference type="PANTHER" id="PTHR39210">
    <property type="entry name" value="HEPARIN-SULFATE LYASE"/>
    <property type="match status" value="1"/>
</dbReference>
<dbReference type="InterPro" id="IPR012480">
    <property type="entry name" value="Hepar_II_III_C"/>
</dbReference>
<organism evidence="7 8">
    <name type="scientific">Grimontia sedimenti</name>
    <dbReference type="NCBI Taxonomy" id="2711294"/>
    <lineage>
        <taxon>Bacteria</taxon>
        <taxon>Pseudomonadati</taxon>
        <taxon>Pseudomonadota</taxon>
        <taxon>Gammaproteobacteria</taxon>
        <taxon>Vibrionales</taxon>
        <taxon>Vibrionaceae</taxon>
        <taxon>Grimontia</taxon>
    </lineage>
</organism>
<dbReference type="SUPFAM" id="SSF48230">
    <property type="entry name" value="Chondroitin AC/alginate lyase"/>
    <property type="match status" value="1"/>
</dbReference>
<name>A0A6M1RE74_9GAMM</name>
<dbReference type="GO" id="GO:0042597">
    <property type="term" value="C:periplasmic space"/>
    <property type="evidence" value="ECO:0007669"/>
    <property type="project" value="UniProtKB-SubCell"/>
</dbReference>
<comment type="subcellular location">
    <subcellularLocation>
        <location evidence="1">Periplasm</location>
    </subcellularLocation>
</comment>
<evidence type="ECO:0000259" key="6">
    <source>
        <dbReference type="Pfam" id="PF16889"/>
    </source>
</evidence>
<evidence type="ECO:0000256" key="2">
    <source>
        <dbReference type="ARBA" id="ARBA00022729"/>
    </source>
</evidence>
<dbReference type="InterPro" id="IPR031680">
    <property type="entry name" value="Hepar_II_III_N"/>
</dbReference>
<accession>A0A6M1RE74</accession>
<evidence type="ECO:0000256" key="3">
    <source>
        <dbReference type="ARBA" id="ARBA00022764"/>
    </source>
</evidence>
<keyword evidence="2" id="KW-0732">Signal</keyword>
<keyword evidence="3" id="KW-0574">Periplasm</keyword>
<feature type="domain" description="Heparin-sulfate lyase N-terminal" evidence="6">
    <location>
        <begin position="111"/>
        <end position="288"/>
    </location>
</feature>
<dbReference type="PANTHER" id="PTHR39210:SF1">
    <property type="entry name" value="HEPARIN-SULFATE LYASE"/>
    <property type="match status" value="1"/>
</dbReference>
<dbReference type="InterPro" id="IPR008929">
    <property type="entry name" value="Chondroitin_lyas"/>
</dbReference>
<evidence type="ECO:0000259" key="5">
    <source>
        <dbReference type="Pfam" id="PF07940"/>
    </source>
</evidence>